<gene>
    <name evidence="1" type="ORF">KSZ_22450</name>
</gene>
<keyword evidence="2" id="KW-1185">Reference proteome</keyword>
<evidence type="ECO:0000313" key="1">
    <source>
        <dbReference type="EMBL" id="GHO84239.1"/>
    </source>
</evidence>
<sequence>MYPGENGPIDSIRLEVFYEALQDQRAFQLVETIIGKDQTIELLEKDIEKPITFNEYPRDLTWLLSMREKLNQCIQLNLHTK</sequence>
<organism evidence="1 2">
    <name type="scientific">Dictyobacter formicarum</name>
    <dbReference type="NCBI Taxonomy" id="2778368"/>
    <lineage>
        <taxon>Bacteria</taxon>
        <taxon>Bacillati</taxon>
        <taxon>Chloroflexota</taxon>
        <taxon>Ktedonobacteria</taxon>
        <taxon>Ktedonobacterales</taxon>
        <taxon>Dictyobacteraceae</taxon>
        <taxon>Dictyobacter</taxon>
    </lineage>
</organism>
<proteinExistence type="predicted"/>
<dbReference type="EMBL" id="BNJJ01000005">
    <property type="protein sequence ID" value="GHO84239.1"/>
    <property type="molecule type" value="Genomic_DNA"/>
</dbReference>
<accession>A0ABQ3VDR2</accession>
<protein>
    <submittedName>
        <fullName evidence="1">Uncharacterized protein</fullName>
    </submittedName>
</protein>
<comment type="caution">
    <text evidence="1">The sequence shown here is derived from an EMBL/GenBank/DDBJ whole genome shotgun (WGS) entry which is preliminary data.</text>
</comment>
<reference evidence="1 2" key="1">
    <citation type="journal article" date="2021" name="Int. J. Syst. Evol. Microbiol.">
        <title>Reticulibacter mediterranei gen. nov., sp. nov., within the new family Reticulibacteraceae fam. nov., and Ktedonospora formicarum gen. nov., sp. nov., Ktedonobacter robiniae sp. nov., Dictyobacter formicarum sp. nov. and Dictyobacter arantiisoli sp. nov., belonging to the class Ktedonobacteria.</title>
        <authorList>
            <person name="Yabe S."/>
            <person name="Zheng Y."/>
            <person name="Wang C.M."/>
            <person name="Sakai Y."/>
            <person name="Abe K."/>
            <person name="Yokota A."/>
            <person name="Donadio S."/>
            <person name="Cavaletti L."/>
            <person name="Monciardini P."/>
        </authorList>
    </citation>
    <scope>NUCLEOTIDE SEQUENCE [LARGE SCALE GENOMIC DNA]</scope>
    <source>
        <strain evidence="1 2">SOSP1-9</strain>
    </source>
</reference>
<evidence type="ECO:0000313" key="2">
    <source>
        <dbReference type="Proteomes" id="UP000635565"/>
    </source>
</evidence>
<dbReference type="Proteomes" id="UP000635565">
    <property type="component" value="Unassembled WGS sequence"/>
</dbReference>
<name>A0ABQ3VDR2_9CHLR</name>